<keyword evidence="9" id="KW-0966">Cell projection</keyword>
<keyword evidence="6" id="KW-0975">Bacterial flagellum</keyword>
<keyword evidence="9" id="KW-0282">Flagellum</keyword>
<keyword evidence="9" id="KW-0969">Cilium</keyword>
<organism evidence="9 10">
    <name type="scientific">Rubrivivax albus</name>
    <dbReference type="NCBI Taxonomy" id="2499835"/>
    <lineage>
        <taxon>Bacteria</taxon>
        <taxon>Pseudomonadati</taxon>
        <taxon>Pseudomonadota</taxon>
        <taxon>Betaproteobacteria</taxon>
        <taxon>Burkholderiales</taxon>
        <taxon>Sphaerotilaceae</taxon>
        <taxon>Rubrivivax</taxon>
    </lineage>
</organism>
<dbReference type="InterPro" id="IPR002371">
    <property type="entry name" value="FlgK"/>
</dbReference>
<dbReference type="PRINTS" id="PR01005">
    <property type="entry name" value="FLGHOOKAP1"/>
</dbReference>
<evidence type="ECO:0000256" key="6">
    <source>
        <dbReference type="ARBA" id="ARBA00023143"/>
    </source>
</evidence>
<evidence type="ECO:0000256" key="5">
    <source>
        <dbReference type="ARBA" id="ARBA00022525"/>
    </source>
</evidence>
<dbReference type="Proteomes" id="UP000288178">
    <property type="component" value="Unassembled WGS sequence"/>
</dbReference>
<comment type="subcellular location">
    <subcellularLocation>
        <location evidence="1">Bacterial flagellum</location>
    </subcellularLocation>
    <subcellularLocation>
        <location evidence="2">Secreted</location>
    </subcellularLocation>
</comment>
<keyword evidence="5" id="KW-0964">Secreted</keyword>
<dbReference type="Pfam" id="PF22638">
    <property type="entry name" value="FlgK_D1"/>
    <property type="match status" value="1"/>
</dbReference>
<dbReference type="SUPFAM" id="SSF64518">
    <property type="entry name" value="Phase 1 flagellin"/>
    <property type="match status" value="1"/>
</dbReference>
<dbReference type="GO" id="GO:0005576">
    <property type="term" value="C:extracellular region"/>
    <property type="evidence" value="ECO:0007669"/>
    <property type="project" value="UniProtKB-SubCell"/>
</dbReference>
<feature type="domain" description="Flagellar hook-associated protein FlgK helical" evidence="8">
    <location>
        <begin position="88"/>
        <end position="317"/>
    </location>
</feature>
<dbReference type="EMBL" id="SACT01000001">
    <property type="protein sequence ID" value="RVT54530.1"/>
    <property type="molecule type" value="Genomic_DNA"/>
</dbReference>
<feature type="domain" description="Flagellar basal-body/hook protein C-terminal" evidence="7">
    <location>
        <begin position="617"/>
        <end position="654"/>
    </location>
</feature>
<dbReference type="InterPro" id="IPR010930">
    <property type="entry name" value="Flg_bb/hook_C_dom"/>
</dbReference>
<dbReference type="GO" id="GO:0005198">
    <property type="term" value="F:structural molecule activity"/>
    <property type="evidence" value="ECO:0007669"/>
    <property type="project" value="InterPro"/>
</dbReference>
<evidence type="ECO:0000313" key="10">
    <source>
        <dbReference type="Proteomes" id="UP000288178"/>
    </source>
</evidence>
<dbReference type="PANTHER" id="PTHR30033">
    <property type="entry name" value="FLAGELLAR HOOK-ASSOCIATED PROTEIN 1"/>
    <property type="match status" value="1"/>
</dbReference>
<evidence type="ECO:0000256" key="3">
    <source>
        <dbReference type="ARBA" id="ARBA00009677"/>
    </source>
</evidence>
<keyword evidence="10" id="KW-1185">Reference proteome</keyword>
<dbReference type="NCBIfam" id="TIGR02492">
    <property type="entry name" value="flgK_ends"/>
    <property type="match status" value="1"/>
</dbReference>
<evidence type="ECO:0000259" key="7">
    <source>
        <dbReference type="Pfam" id="PF06429"/>
    </source>
</evidence>
<comment type="similarity">
    <text evidence="3">Belongs to the flagella basal body rod proteins family.</text>
</comment>
<evidence type="ECO:0000256" key="4">
    <source>
        <dbReference type="ARBA" id="ARBA00016244"/>
    </source>
</evidence>
<accession>A0A3S2UBU8</accession>
<dbReference type="GO" id="GO:0009424">
    <property type="term" value="C:bacterial-type flagellum hook"/>
    <property type="evidence" value="ECO:0007669"/>
    <property type="project" value="InterPro"/>
</dbReference>
<dbReference type="InterPro" id="IPR053927">
    <property type="entry name" value="FlgK_helical"/>
</dbReference>
<comment type="caution">
    <text evidence="9">The sequence shown here is derived from an EMBL/GenBank/DDBJ whole genome shotgun (WGS) entry which is preliminary data.</text>
</comment>
<gene>
    <name evidence="9" type="primary">flgK</name>
    <name evidence="9" type="ORF">ENE75_05725</name>
</gene>
<dbReference type="OrthoDB" id="9802553at2"/>
<evidence type="ECO:0000259" key="8">
    <source>
        <dbReference type="Pfam" id="PF22638"/>
    </source>
</evidence>
<dbReference type="AlphaFoldDB" id="A0A3S2UBU8"/>
<evidence type="ECO:0000256" key="1">
    <source>
        <dbReference type="ARBA" id="ARBA00004365"/>
    </source>
</evidence>
<protein>
    <recommendedName>
        <fullName evidence="4">Flagellar hook-associated protein 1</fullName>
    </recommendedName>
</protein>
<evidence type="ECO:0000313" key="9">
    <source>
        <dbReference type="EMBL" id="RVT54530.1"/>
    </source>
</evidence>
<evidence type="ECO:0000256" key="2">
    <source>
        <dbReference type="ARBA" id="ARBA00004613"/>
    </source>
</evidence>
<dbReference type="GO" id="GO:0044780">
    <property type="term" value="P:bacterial-type flagellum assembly"/>
    <property type="evidence" value="ECO:0007669"/>
    <property type="project" value="InterPro"/>
</dbReference>
<dbReference type="PANTHER" id="PTHR30033:SF1">
    <property type="entry name" value="FLAGELLAR HOOK-ASSOCIATED PROTEIN 1"/>
    <property type="match status" value="1"/>
</dbReference>
<reference evidence="9 10" key="1">
    <citation type="submission" date="2019-01" db="EMBL/GenBank/DDBJ databases">
        <authorList>
            <person name="Chen W.-M."/>
        </authorList>
    </citation>
    <scope>NUCLEOTIDE SEQUENCE [LARGE SCALE GENOMIC DNA]</scope>
    <source>
        <strain evidence="9 10">ICH-3</strain>
    </source>
</reference>
<dbReference type="Pfam" id="PF06429">
    <property type="entry name" value="Flg_bbr_C"/>
    <property type="match status" value="1"/>
</dbReference>
<proteinExistence type="inferred from homology"/>
<sequence length="657" mass="67812">MSLGMRAMAANYAALQVTGHNIANASVAGYSRQRVELATAAGQYSGAGYFGKGADVVTISRYQNEFLTREAMSTRALAARDDARLQQLQQLEQLFPLGEQGLGHATTQLLNAFSDLANLPADASSRQVVIARARELAARFADAGQQIDRMQSTLREDLKATVSNVNELASGIASLNQQIASVRGLGQPPNDLLDARERMLSQLSGEIAITTVQADDGTVAVFAGGGQRLVLGAQSQTLVVADDLGDPSRAALAINDGGRMVRLDSQALGGGRIAGMLQFQDDDLVDAGLLIGQMAAAIAGAVNAQQRLGLTLHAPAGSVAAQDMFGTGSGVAQPMGSNARDAQGRPIGQLSLTIVEPSQLQASEYTLRNDPSVPGSFVLTRLSDGLVRTVAPGEVVDGFRVDPGVPAPLSGDAFLLQPVTRAAQGMKVLLSDPKDIAAASPLTATLGTSNAGTAQLASLTITSDTVNPAHTAAITFTDDSGAYSWELRDRITNALVSSGTGTWQPGSPMPQPPDSDINGFALVLSGVPRTGDVVNVAMTTNVASNNGNAVALAALRDQPVLGRVVQPDGSVAGGVSATDAYASAMADIGVRVQGAQAITDISSALAAQTDANRSSEVGVNLDEEAAMLIHYQQSYQAAAKVLQIAQSIFDTLLSATT</sequence>
<name>A0A3S2UBU8_9BURK</name>